<dbReference type="RefSeq" id="WP_052562595.1">
    <property type="nucleotide sequence ID" value="NZ_BAFN01000001.1"/>
</dbReference>
<dbReference type="PANTHER" id="PTHR46268">
    <property type="entry name" value="STRESS RESPONSE PROTEIN NHAX"/>
    <property type="match status" value="1"/>
</dbReference>
<keyword evidence="5" id="KW-1185">Reference proteome</keyword>
<evidence type="ECO:0000313" key="5">
    <source>
        <dbReference type="Proteomes" id="UP000032309"/>
    </source>
</evidence>
<dbReference type="EMBL" id="BAFN01000001">
    <property type="protein sequence ID" value="GAN32432.1"/>
    <property type="molecule type" value="Genomic_DNA"/>
</dbReference>
<dbReference type="InterPro" id="IPR042298">
    <property type="entry name" value="P-CP_red_C"/>
</dbReference>
<evidence type="ECO:0000259" key="2">
    <source>
        <dbReference type="Pfam" id="PF00582"/>
    </source>
</evidence>
<dbReference type="Proteomes" id="UP000032309">
    <property type="component" value="Unassembled WGS sequence"/>
</dbReference>
<feature type="domain" description="Light-independent protochlorophyllide reductase subunit B-like C-terminal" evidence="3">
    <location>
        <begin position="388"/>
        <end position="432"/>
    </location>
</feature>
<dbReference type="InterPro" id="IPR006015">
    <property type="entry name" value="Universal_stress_UspA"/>
</dbReference>
<accession>A0ABQ0JUZ2</accession>
<sequence>MYKKILIGIDNSWHSNFCIDLGIDLAQKFGSLLVGCHVYDAALHQRRFRDMEKGLPPQYQDESVLQRQRDLHSSLINLGLKLISESYLDVFKNKCGEASVPHECLLLEGKNYYEIIKEVQGNQYDLVILGARGLASVDENVIGSVCERVVRRIKTDVLVVKNMRLEGKMVIAVDGSAQSFAGVKSAISFAKLFNLKLTAVSVFDPHYHRVAFESIANVLSKEAGQVFRFKEQETLHEEIIDKGLAKIYQGHLDRVNRMAADAGVKTDIVLMDGKPYDKILKYILHEKPTTVILGRTGVHNTNGLDLGSTTENLLRLASCNVLLTGGNKEARLDALVDCQEFSKVSGKEKEVARSAHDQSHMEDSFLRTVKGDQKASEKPLIRAQIPAWTQEAQTQTERIPSFVRDMVRKKIEEYAYEKGCREITTQIVNEARTAFMNDGSFH</sequence>
<proteinExistence type="inferred from homology"/>
<evidence type="ECO:0000259" key="3">
    <source>
        <dbReference type="Pfam" id="PF08369"/>
    </source>
</evidence>
<dbReference type="InterPro" id="IPR014729">
    <property type="entry name" value="Rossmann-like_a/b/a_fold"/>
</dbReference>
<name>A0ABQ0JUZ2_9BACT</name>
<evidence type="ECO:0000313" key="4">
    <source>
        <dbReference type="EMBL" id="GAN32432.1"/>
    </source>
</evidence>
<reference evidence="5" key="1">
    <citation type="journal article" date="2015" name="Genome Announc.">
        <title>Draft Genome Sequence of an Anaerobic Ammonium-Oxidizing Bacterium, "Candidatus Brocadia sinica".</title>
        <authorList>
            <person name="Oshiki M."/>
            <person name="Shinyako-Hata K."/>
            <person name="Satoh H."/>
            <person name="Okabe S."/>
        </authorList>
    </citation>
    <scope>NUCLEOTIDE SEQUENCE [LARGE SCALE GENOMIC DNA]</scope>
    <source>
        <strain evidence="5">JPN1</strain>
    </source>
</reference>
<dbReference type="InterPro" id="IPR006016">
    <property type="entry name" value="UspA"/>
</dbReference>
<dbReference type="Gene3D" id="3.40.50.620">
    <property type="entry name" value="HUPs"/>
    <property type="match status" value="2"/>
</dbReference>
<dbReference type="InterPro" id="IPR013580">
    <property type="entry name" value="LI-POR_suB-like_C"/>
</dbReference>
<comment type="similarity">
    <text evidence="1">Belongs to the universal stress protein A family.</text>
</comment>
<dbReference type="SUPFAM" id="SSF52402">
    <property type="entry name" value="Adenine nucleotide alpha hydrolases-like"/>
    <property type="match status" value="2"/>
</dbReference>
<evidence type="ECO:0000256" key="1">
    <source>
        <dbReference type="ARBA" id="ARBA00008791"/>
    </source>
</evidence>
<dbReference type="Pfam" id="PF08369">
    <property type="entry name" value="PCP_red"/>
    <property type="match status" value="1"/>
</dbReference>
<dbReference type="Gene3D" id="1.10.8.550">
    <property type="entry name" value="Proto-chlorophyllide reductase 57 kD subunit B"/>
    <property type="match status" value="1"/>
</dbReference>
<dbReference type="PANTHER" id="PTHR46268:SF6">
    <property type="entry name" value="UNIVERSAL STRESS PROTEIN UP12"/>
    <property type="match status" value="1"/>
</dbReference>
<dbReference type="Pfam" id="PF00582">
    <property type="entry name" value="Usp"/>
    <property type="match status" value="2"/>
</dbReference>
<protein>
    <submittedName>
        <fullName evidence="4">Universal stress protein</fullName>
    </submittedName>
</protein>
<feature type="domain" description="UspA" evidence="2">
    <location>
        <begin position="168"/>
        <end position="323"/>
    </location>
</feature>
<dbReference type="CDD" id="cd00293">
    <property type="entry name" value="USP-like"/>
    <property type="match status" value="2"/>
</dbReference>
<gene>
    <name evidence="4" type="ORF">BROSI_A0946</name>
</gene>
<dbReference type="PRINTS" id="PR01438">
    <property type="entry name" value="UNVRSLSTRESS"/>
</dbReference>
<feature type="domain" description="UspA" evidence="2">
    <location>
        <begin position="1"/>
        <end position="161"/>
    </location>
</feature>
<comment type="caution">
    <text evidence="4">The sequence shown here is derived from an EMBL/GenBank/DDBJ whole genome shotgun (WGS) entry which is preliminary data.</text>
</comment>
<organism evidence="4 5">
    <name type="scientific">Candidatus Brocadia sinica JPN1</name>
    <dbReference type="NCBI Taxonomy" id="1197129"/>
    <lineage>
        <taxon>Bacteria</taxon>
        <taxon>Pseudomonadati</taxon>
        <taxon>Planctomycetota</taxon>
        <taxon>Candidatus Brocadiia</taxon>
        <taxon>Candidatus Brocadiales</taxon>
        <taxon>Candidatus Brocadiaceae</taxon>
        <taxon>Candidatus Brocadia</taxon>
    </lineage>
</organism>